<evidence type="ECO:0000313" key="2">
    <source>
        <dbReference type="Proteomes" id="UP000054498"/>
    </source>
</evidence>
<keyword evidence="2" id="KW-1185">Reference proteome</keyword>
<reference evidence="1 2" key="1">
    <citation type="journal article" date="2013" name="BMC Genomics">
        <title>Reconstruction of the lipid metabolism for the microalga Monoraphidium neglectum from its genome sequence reveals characteristics suitable for biofuel production.</title>
        <authorList>
            <person name="Bogen C."/>
            <person name="Al-Dilaimi A."/>
            <person name="Albersmeier A."/>
            <person name="Wichmann J."/>
            <person name="Grundmann M."/>
            <person name="Rupp O."/>
            <person name="Lauersen K.J."/>
            <person name="Blifernez-Klassen O."/>
            <person name="Kalinowski J."/>
            <person name="Goesmann A."/>
            <person name="Mussgnug J.H."/>
            <person name="Kruse O."/>
        </authorList>
    </citation>
    <scope>NUCLEOTIDE SEQUENCE [LARGE SCALE GENOMIC DNA]</scope>
    <source>
        <strain evidence="1 2">SAG 48.87</strain>
    </source>
</reference>
<proteinExistence type="predicted"/>
<sequence length="94" mass="9429">MFALRCETGAPGRWGPVEAHWQVAPLLIPSGNPALANMPGGYGAHTALASTGAGGLVGGAAAAVANLLPGQTGEKLKGEVKAIGHKLGNFLNRF</sequence>
<dbReference type="EMBL" id="KK105110">
    <property type="protein sequence ID" value="KIY93020.1"/>
    <property type="molecule type" value="Genomic_DNA"/>
</dbReference>
<evidence type="ECO:0000313" key="1">
    <source>
        <dbReference type="EMBL" id="KIY93020.1"/>
    </source>
</evidence>
<accession>A0A0D2MCN3</accession>
<dbReference type="AlphaFoldDB" id="A0A0D2MCN3"/>
<dbReference type="RefSeq" id="XP_013892040.1">
    <property type="nucleotide sequence ID" value="XM_014036586.1"/>
</dbReference>
<dbReference type="GeneID" id="25732554"/>
<dbReference type="Proteomes" id="UP000054498">
    <property type="component" value="Unassembled WGS sequence"/>
</dbReference>
<organism evidence="1 2">
    <name type="scientific">Monoraphidium neglectum</name>
    <dbReference type="NCBI Taxonomy" id="145388"/>
    <lineage>
        <taxon>Eukaryota</taxon>
        <taxon>Viridiplantae</taxon>
        <taxon>Chlorophyta</taxon>
        <taxon>core chlorophytes</taxon>
        <taxon>Chlorophyceae</taxon>
        <taxon>CS clade</taxon>
        <taxon>Sphaeropleales</taxon>
        <taxon>Selenastraceae</taxon>
        <taxon>Monoraphidium</taxon>
    </lineage>
</organism>
<dbReference type="KEGG" id="mng:MNEG_14942"/>
<protein>
    <submittedName>
        <fullName evidence="1">Uncharacterized protein</fullName>
    </submittedName>
</protein>
<gene>
    <name evidence="1" type="ORF">MNEG_14942</name>
</gene>
<name>A0A0D2MCN3_9CHLO</name>